<dbReference type="InterPro" id="IPR043129">
    <property type="entry name" value="ATPase_NBD"/>
</dbReference>
<dbReference type="PANTHER" id="PTHR19375">
    <property type="entry name" value="HEAT SHOCK PROTEIN 70KDA"/>
    <property type="match status" value="1"/>
</dbReference>
<evidence type="ECO:0000256" key="3">
    <source>
        <dbReference type="ARBA" id="ARBA00022840"/>
    </source>
</evidence>
<dbReference type="InterPro" id="IPR018181">
    <property type="entry name" value="Heat_shock_70_CS"/>
</dbReference>
<dbReference type="SUPFAM" id="SSF53067">
    <property type="entry name" value="Actin-like ATPase domain"/>
    <property type="match status" value="2"/>
</dbReference>
<dbReference type="PROSITE" id="PS00329">
    <property type="entry name" value="HSP70_2"/>
    <property type="match status" value="1"/>
</dbReference>
<dbReference type="Pfam" id="PF00012">
    <property type="entry name" value="HSP70"/>
    <property type="match status" value="2"/>
</dbReference>
<dbReference type="OrthoDB" id="9807934at2"/>
<keyword evidence="3" id="KW-0067">ATP-binding</keyword>
<dbReference type="RefSeq" id="WP_039982153.1">
    <property type="nucleotide sequence ID" value="NZ_BAOJ01000095.1"/>
</dbReference>
<dbReference type="CDD" id="cd10231">
    <property type="entry name" value="ASKHA_NBD_HSP70_YegD-like"/>
    <property type="match status" value="1"/>
</dbReference>
<comment type="caution">
    <text evidence="4">The sequence shown here is derived from an EMBL/GenBank/DDBJ whole genome shotgun (WGS) entry which is preliminary data.</text>
</comment>
<name>A0A511QF30_9VIBR</name>
<evidence type="ECO:0000313" key="5">
    <source>
        <dbReference type="Proteomes" id="UP000321922"/>
    </source>
</evidence>
<evidence type="ECO:0000256" key="1">
    <source>
        <dbReference type="ARBA" id="ARBA00007381"/>
    </source>
</evidence>
<evidence type="ECO:0000313" key="4">
    <source>
        <dbReference type="EMBL" id="GEM75062.1"/>
    </source>
</evidence>
<organism evidence="4 5">
    <name type="scientific">Vibrio sagamiensis NBRC 104589</name>
    <dbReference type="NCBI Taxonomy" id="1219064"/>
    <lineage>
        <taxon>Bacteria</taxon>
        <taxon>Pseudomonadati</taxon>
        <taxon>Pseudomonadota</taxon>
        <taxon>Gammaproteobacteria</taxon>
        <taxon>Vibrionales</taxon>
        <taxon>Vibrionaceae</taxon>
        <taxon>Vibrio</taxon>
    </lineage>
</organism>
<comment type="similarity">
    <text evidence="1">Belongs to the heat shock protein 70 family.</text>
</comment>
<protein>
    <submittedName>
        <fullName evidence="4">Molecular chaperone</fullName>
    </submittedName>
</protein>
<dbReference type="AlphaFoldDB" id="A0A511QF30"/>
<keyword evidence="5" id="KW-1185">Reference proteome</keyword>
<accession>A0A511QF30</accession>
<dbReference type="InterPro" id="IPR013126">
    <property type="entry name" value="Hsp_70_fam"/>
</dbReference>
<sequence>MKIGFDYGTANCSVAKMTQGEPQLLNLEENSPYIPSSLSAPTREAVTEYLFRYYNIKPLDTLGINALQRAMNINREESIELQPHDLAFGQAALNRYLDDPSDIYYVKSPKSFLGSSGLNDTQLNFFEDLVCAMMANIKSQAELNAQESITDAMIGRPINFHGRGGELANIQAERILHRAANRAGFNNVEFQFEPVAAGLEYESTLSEDKLILVVDIGGGTTDCSLIQMGPSWRDKTDRKASILGHSGQRIGGNDFDIALAFKQLMLPFGMESFMASGLMMPTTQFWNPIAINNVAAQNEFYSKKNLPVLQLLQKQAQEPQKLARLLEVYSESLGYHIVQRAEESKIALSDQKTYQVNIDLMSERLDIDIQRDEMIEAIESPKSKVTALVSEAVAQASVQPDAIFMTGGAARSPILREAVQVVLPNIPIVSGNYFGSVTAGLARWAELCFR</sequence>
<dbReference type="GO" id="GO:0005524">
    <property type="term" value="F:ATP binding"/>
    <property type="evidence" value="ECO:0007669"/>
    <property type="project" value="UniProtKB-KW"/>
</dbReference>
<reference evidence="4 5" key="1">
    <citation type="submission" date="2019-07" db="EMBL/GenBank/DDBJ databases">
        <title>Whole genome shotgun sequence of Vibrio sagamiensis NBRC 104589.</title>
        <authorList>
            <person name="Hosoyama A."/>
            <person name="Uohara A."/>
            <person name="Ohji S."/>
            <person name="Ichikawa N."/>
        </authorList>
    </citation>
    <scope>NUCLEOTIDE SEQUENCE [LARGE SCALE GENOMIC DNA]</scope>
    <source>
        <strain evidence="4 5">NBRC 104589</strain>
    </source>
</reference>
<dbReference type="EMBL" id="BJXJ01000009">
    <property type="protein sequence ID" value="GEM75062.1"/>
    <property type="molecule type" value="Genomic_DNA"/>
</dbReference>
<proteinExistence type="inferred from homology"/>
<evidence type="ECO:0000256" key="2">
    <source>
        <dbReference type="ARBA" id="ARBA00022741"/>
    </source>
</evidence>
<dbReference type="InterPro" id="IPR042054">
    <property type="entry name" value="YegD-like"/>
</dbReference>
<dbReference type="Gene3D" id="3.30.420.40">
    <property type="match status" value="2"/>
</dbReference>
<dbReference type="Proteomes" id="UP000321922">
    <property type="component" value="Unassembled WGS sequence"/>
</dbReference>
<keyword evidence="2" id="KW-0547">Nucleotide-binding</keyword>
<dbReference type="NCBIfam" id="NF008673">
    <property type="entry name" value="PRK11678.1"/>
    <property type="match status" value="1"/>
</dbReference>
<dbReference type="GO" id="GO:0140662">
    <property type="term" value="F:ATP-dependent protein folding chaperone"/>
    <property type="evidence" value="ECO:0007669"/>
    <property type="project" value="InterPro"/>
</dbReference>
<gene>
    <name evidence="4" type="ORF">VSA01S_11740</name>
</gene>